<keyword evidence="2" id="KW-1185">Reference proteome</keyword>
<comment type="caution">
    <text evidence="1">The sequence shown here is derived from an EMBL/GenBank/DDBJ whole genome shotgun (WGS) entry which is preliminary data.</text>
</comment>
<dbReference type="EMBL" id="JBEDUW010000004">
    <property type="protein sequence ID" value="KAK9932902.1"/>
    <property type="molecule type" value="Genomic_DNA"/>
</dbReference>
<accession>A0AAW1X893</accession>
<evidence type="ECO:0000313" key="1">
    <source>
        <dbReference type="EMBL" id="KAK9932902.1"/>
    </source>
</evidence>
<dbReference type="PANTHER" id="PTHR32387">
    <property type="entry name" value="WU:FJ29H11"/>
    <property type="match status" value="1"/>
</dbReference>
<protein>
    <submittedName>
        <fullName evidence="1">Uncharacterized protein</fullName>
    </submittedName>
</protein>
<dbReference type="AlphaFoldDB" id="A0AAW1X893"/>
<evidence type="ECO:0000313" key="2">
    <source>
        <dbReference type="Proteomes" id="UP001457282"/>
    </source>
</evidence>
<dbReference type="InterPro" id="IPR052957">
    <property type="entry name" value="Auxin_embryo_med"/>
</dbReference>
<sequence>MSDSGKNQTRSGFGYIVPEWVSAADHLSVSMTQAVYGHGKDLPATTFILPLKPDKVEAVRAQLLELHPEILLFLSKIKWLNVEKRNVFCWHICIPANKHGHKNFPFIIQADFILASSRESIILDNAWNMGILQCVPSAFVNAFQHCVGQLSLFSSVSQPFELLPAQDSPAPEFNKVWQLLNADDDRYTACINSCNLLLSTLNYLVFWQIMRQSLTRIVLRPYVFLSIPIAKGVLPCVQFLKLQKNSRFDMLWTWSFTQGSAKCNMEFGCPDNVYFLPNSTLEAVLNHQKDVALGIPSHELSSEQAFMLLDWIRLLRTMNSSVPKKFIESIKNGKWMKTLSGYKSPREAVLPNETGKAIFDMMKHVLRARESLIIYVEDDCRSGLLALRRRGKEGLAWVTGSSTTAVSNPSWARLLGCSRDEGAAVQWWRR</sequence>
<dbReference type="Proteomes" id="UP001457282">
    <property type="component" value="Unassembled WGS sequence"/>
</dbReference>
<gene>
    <name evidence="1" type="ORF">M0R45_020123</name>
</gene>
<organism evidence="1 2">
    <name type="scientific">Rubus argutus</name>
    <name type="common">Southern blackberry</name>
    <dbReference type="NCBI Taxonomy" id="59490"/>
    <lineage>
        <taxon>Eukaryota</taxon>
        <taxon>Viridiplantae</taxon>
        <taxon>Streptophyta</taxon>
        <taxon>Embryophyta</taxon>
        <taxon>Tracheophyta</taxon>
        <taxon>Spermatophyta</taxon>
        <taxon>Magnoliopsida</taxon>
        <taxon>eudicotyledons</taxon>
        <taxon>Gunneridae</taxon>
        <taxon>Pentapetalae</taxon>
        <taxon>rosids</taxon>
        <taxon>fabids</taxon>
        <taxon>Rosales</taxon>
        <taxon>Rosaceae</taxon>
        <taxon>Rosoideae</taxon>
        <taxon>Rosoideae incertae sedis</taxon>
        <taxon>Rubus</taxon>
    </lineage>
</organism>
<proteinExistence type="predicted"/>
<name>A0AAW1X893_RUBAR</name>
<dbReference type="PANTHER" id="PTHR32387:SF11">
    <property type="entry name" value="PROTEIN NO VEIN C-TERMINAL DOMAIN-CONTAINING PROTEIN"/>
    <property type="match status" value="1"/>
</dbReference>
<reference evidence="1 2" key="1">
    <citation type="journal article" date="2023" name="G3 (Bethesda)">
        <title>A chromosome-length genome assembly and annotation of blackberry (Rubus argutus, cv. 'Hillquist').</title>
        <authorList>
            <person name="Bruna T."/>
            <person name="Aryal R."/>
            <person name="Dudchenko O."/>
            <person name="Sargent D.J."/>
            <person name="Mead D."/>
            <person name="Buti M."/>
            <person name="Cavallini A."/>
            <person name="Hytonen T."/>
            <person name="Andres J."/>
            <person name="Pham M."/>
            <person name="Weisz D."/>
            <person name="Mascagni F."/>
            <person name="Usai G."/>
            <person name="Natali L."/>
            <person name="Bassil N."/>
            <person name="Fernandez G.E."/>
            <person name="Lomsadze A."/>
            <person name="Armour M."/>
            <person name="Olukolu B."/>
            <person name="Poorten T."/>
            <person name="Britton C."/>
            <person name="Davik J."/>
            <person name="Ashrafi H."/>
            <person name="Aiden E.L."/>
            <person name="Borodovsky M."/>
            <person name="Worthington M."/>
        </authorList>
    </citation>
    <scope>NUCLEOTIDE SEQUENCE [LARGE SCALE GENOMIC DNA]</scope>
    <source>
        <strain evidence="1">PI 553951</strain>
    </source>
</reference>